<comment type="caution">
    <text evidence="2">The sequence shown here is derived from an EMBL/GenBank/DDBJ whole genome shotgun (WGS) entry which is preliminary data.</text>
</comment>
<evidence type="ECO:0000313" key="3">
    <source>
        <dbReference type="Proteomes" id="UP001178507"/>
    </source>
</evidence>
<sequence>MAGLSAALTPGFSLPDPVLQGTWRWIQDFVAEEKLCPWAPRARAKVLRLPGASQALCQAARLEAEALLASQHEWPTTLMVCSHQAGGRTLQEPAAGGGSQGFVQRSKPHSRQKCGVMKQMGNYSSAEIFWQFKDDNGEERVEMKVEMKAEDEKVQLEAEDVISRQATQQADHLSGQEGRHHFGASAWTFPFVIGLVPAGRWDVTFSILLLLLNLCMQAAFTVIISTEDFMGIPFWRQINYAKRWRISMAHDYQYLDLAGRSLVSRVCAVDGALILSTTQASLVEQINSFLGLQEAEFEVPFFQPGLLLCMLCILFWSLCVYKEYRNIWLGLEAVWQIPRSDQSIFRDNTLCSICKVRFKALLFTYLARAAIATLLLGAGIRWLAGTTSITDLMLNCVALNAILDIDEFLFAGFTPISIQVAVQNLKPVKIKYGRQRSQLESLGLLILLIGTLLIPYFLFLQPLAESMIAVKTELCGGNQTFVVGFNSETQQAIALVTKSDFDASNLTLTELAVDRHTFNTGTEEPYPYLLYFAPNADAFGQNLKWDMTTEVTQWGLCIETEALQPSGPVYGDPLIQPLLELIFRNAAVSLGVLDVDVPGCADLQSLCSLPDARLLRMVCGATCGCNDPYASAWHKVISQGCIPQCLQEATAQLAASTCEDRIVEEEWTLFWNIYPDAMSYFYSVDVRKSPAYESLLNMSNTMKSTGCSALKNPNFEFEMLTRTRWCEGHSRLFRPLAGQCPVSCGCVGASPLPVYCPSSCAAVTAP</sequence>
<protein>
    <submittedName>
        <fullName evidence="2">Uncharacterized protein</fullName>
    </submittedName>
</protein>
<dbReference type="EMBL" id="CAUJNA010003558">
    <property type="protein sequence ID" value="CAJ1404853.1"/>
    <property type="molecule type" value="Genomic_DNA"/>
</dbReference>
<dbReference type="Proteomes" id="UP001178507">
    <property type="component" value="Unassembled WGS sequence"/>
</dbReference>
<keyword evidence="1" id="KW-1133">Transmembrane helix</keyword>
<organism evidence="2 3">
    <name type="scientific">Effrenium voratum</name>
    <dbReference type="NCBI Taxonomy" id="2562239"/>
    <lineage>
        <taxon>Eukaryota</taxon>
        <taxon>Sar</taxon>
        <taxon>Alveolata</taxon>
        <taxon>Dinophyceae</taxon>
        <taxon>Suessiales</taxon>
        <taxon>Symbiodiniaceae</taxon>
        <taxon>Effrenium</taxon>
    </lineage>
</organism>
<name>A0AA36JES2_9DINO</name>
<feature type="transmembrane region" description="Helical" evidence="1">
    <location>
        <begin position="397"/>
        <end position="422"/>
    </location>
</feature>
<dbReference type="AlphaFoldDB" id="A0AA36JES2"/>
<proteinExistence type="predicted"/>
<gene>
    <name evidence="2" type="ORF">EVOR1521_LOCUS27229</name>
</gene>
<evidence type="ECO:0000313" key="2">
    <source>
        <dbReference type="EMBL" id="CAJ1404853.1"/>
    </source>
</evidence>
<reference evidence="2" key="1">
    <citation type="submission" date="2023-08" db="EMBL/GenBank/DDBJ databases">
        <authorList>
            <person name="Chen Y."/>
            <person name="Shah S."/>
            <person name="Dougan E. K."/>
            <person name="Thang M."/>
            <person name="Chan C."/>
        </authorList>
    </citation>
    <scope>NUCLEOTIDE SEQUENCE</scope>
</reference>
<keyword evidence="1" id="KW-0472">Membrane</keyword>
<feature type="transmembrane region" description="Helical" evidence="1">
    <location>
        <begin position="365"/>
        <end position="385"/>
    </location>
</feature>
<feature type="transmembrane region" description="Helical" evidence="1">
    <location>
        <begin position="442"/>
        <end position="460"/>
    </location>
</feature>
<feature type="transmembrane region" description="Helical" evidence="1">
    <location>
        <begin position="301"/>
        <end position="321"/>
    </location>
</feature>
<accession>A0AA36JES2</accession>
<keyword evidence="1" id="KW-0812">Transmembrane</keyword>
<keyword evidence="3" id="KW-1185">Reference proteome</keyword>
<evidence type="ECO:0000256" key="1">
    <source>
        <dbReference type="SAM" id="Phobius"/>
    </source>
</evidence>